<protein>
    <submittedName>
        <fullName evidence="1">Uncharacterized protein</fullName>
    </submittedName>
</protein>
<dbReference type="AlphaFoldDB" id="C1DGU6"/>
<evidence type="ECO:0000313" key="1">
    <source>
        <dbReference type="EMBL" id="ACO80592.1"/>
    </source>
</evidence>
<dbReference type="HOGENOM" id="CLU_3394841_0_0_6"/>
<keyword evidence="2" id="KW-1185">Reference proteome</keyword>
<dbReference type="EnsemblBacteria" id="ACO80592">
    <property type="protein sequence ID" value="ACO80592"/>
    <property type="gene ID" value="Avin_44750"/>
</dbReference>
<dbReference type="Proteomes" id="UP000002424">
    <property type="component" value="Chromosome"/>
</dbReference>
<reference evidence="1 2" key="1">
    <citation type="journal article" date="2009" name="J. Bacteriol.">
        <title>Genome sequence of Azotobacter vinelandii, an obligate aerobe specialized to support diverse anaerobic metabolic processes.</title>
        <authorList>
            <person name="Setubal J.C."/>
            <person name="dos Santos P."/>
            <person name="Goldman B.S."/>
            <person name="Ertesvag H."/>
            <person name="Espin G."/>
            <person name="Rubio L.M."/>
            <person name="Valla S."/>
            <person name="Almeida N.F."/>
            <person name="Balasubramanian D."/>
            <person name="Cromes L."/>
            <person name="Curatti L."/>
            <person name="Du Z."/>
            <person name="Godsy E."/>
            <person name="Goodner B."/>
            <person name="Hellner-Burris K."/>
            <person name="Hernandez J.A."/>
            <person name="Houmiel K."/>
            <person name="Imperial J."/>
            <person name="Kennedy C."/>
            <person name="Larson T.J."/>
            <person name="Latreille P."/>
            <person name="Ligon L.S."/>
            <person name="Lu J."/>
            <person name="Maerk M."/>
            <person name="Miller N.M."/>
            <person name="Norton S."/>
            <person name="O'Carroll I.P."/>
            <person name="Paulsen I."/>
            <person name="Raulfs E.C."/>
            <person name="Roemer R."/>
            <person name="Rosser J."/>
            <person name="Segura D."/>
            <person name="Slater S."/>
            <person name="Stricklin S.L."/>
            <person name="Studholme D.J."/>
            <person name="Sun J."/>
            <person name="Viana C.J."/>
            <person name="Wallin E."/>
            <person name="Wang B."/>
            <person name="Wheeler C."/>
            <person name="Zhu H."/>
            <person name="Dean D.R."/>
            <person name="Dixon R."/>
            <person name="Wood D."/>
        </authorList>
    </citation>
    <scope>NUCLEOTIDE SEQUENCE [LARGE SCALE GENOMIC DNA]</scope>
    <source>
        <strain evidence="2">DJ / ATCC BAA-1303</strain>
    </source>
</reference>
<proteinExistence type="predicted"/>
<organism evidence="1 2">
    <name type="scientific">Azotobacter vinelandii (strain DJ / ATCC BAA-1303)</name>
    <dbReference type="NCBI Taxonomy" id="322710"/>
    <lineage>
        <taxon>Bacteria</taxon>
        <taxon>Pseudomonadati</taxon>
        <taxon>Pseudomonadota</taxon>
        <taxon>Gammaproteobacteria</taxon>
        <taxon>Pseudomonadales</taxon>
        <taxon>Pseudomonadaceae</taxon>
        <taxon>Azotobacter</taxon>
    </lineage>
</organism>
<dbReference type="EMBL" id="CP001157">
    <property type="protein sequence ID" value="ACO80592.1"/>
    <property type="molecule type" value="Genomic_DNA"/>
</dbReference>
<gene>
    <name evidence="1" type="ordered locus">Avin_44750</name>
</gene>
<evidence type="ECO:0000313" key="2">
    <source>
        <dbReference type="Proteomes" id="UP000002424"/>
    </source>
</evidence>
<dbReference type="KEGG" id="avn:Avin_44750"/>
<name>C1DGU6_AZOVD</name>
<accession>C1DGU6</accession>
<dbReference type="STRING" id="322710.Avin_44750"/>
<sequence length="31" mass="3324">MASVSRAWLFPALDAGEIRAYLLSSVGILES</sequence>